<accession>A0AAD5MBM3</accession>
<dbReference type="Proteomes" id="UP001209570">
    <property type="component" value="Unassembled WGS sequence"/>
</dbReference>
<comment type="caution">
    <text evidence="2">The sequence shown here is derived from an EMBL/GenBank/DDBJ whole genome shotgun (WGS) entry which is preliminary data.</text>
</comment>
<name>A0AAD5MBM3_PYTIN</name>
<feature type="region of interest" description="Disordered" evidence="1">
    <location>
        <begin position="1"/>
        <end position="35"/>
    </location>
</feature>
<organism evidence="2 3">
    <name type="scientific">Pythium insidiosum</name>
    <name type="common">Pythiosis disease agent</name>
    <dbReference type="NCBI Taxonomy" id="114742"/>
    <lineage>
        <taxon>Eukaryota</taxon>
        <taxon>Sar</taxon>
        <taxon>Stramenopiles</taxon>
        <taxon>Oomycota</taxon>
        <taxon>Peronosporomycetes</taxon>
        <taxon>Pythiales</taxon>
        <taxon>Pythiaceae</taxon>
        <taxon>Pythium</taxon>
    </lineage>
</organism>
<keyword evidence="3" id="KW-1185">Reference proteome</keyword>
<evidence type="ECO:0000313" key="3">
    <source>
        <dbReference type="Proteomes" id="UP001209570"/>
    </source>
</evidence>
<dbReference type="AlphaFoldDB" id="A0AAD5MBM3"/>
<sequence length="275" mass="31169">MLSPQRSKADEATAEEEDVDSNDDEELADHPPVLDPTLTTKIRRLTATRRRGDYLESLRSFAEQLQHVPLTLRCDVDTAQAFRDASREEIMLNGVCFVGDHRTEAFVAAVKRIVARHVDDADDFLAVTDRIMRGCSRTLSGSDSYFALHELFACPEILIKPRQTKLIPLDVTLGLDSIGTRVVVADAPYLLLMLDNLDRRFKCRIKSTNLFGLYRNEDIEKLLLSNNRHMDPFVAIDTLVVEIMDLTTCKSQRLLSIRTPPIPPSKLELEVEELF</sequence>
<proteinExistence type="predicted"/>
<protein>
    <submittedName>
        <fullName evidence="2">Uncharacterized protein</fullName>
    </submittedName>
</protein>
<feature type="compositionally biased region" description="Acidic residues" evidence="1">
    <location>
        <begin position="12"/>
        <end position="27"/>
    </location>
</feature>
<gene>
    <name evidence="2" type="ORF">P43SY_002296</name>
</gene>
<reference evidence="2" key="1">
    <citation type="submission" date="2021-12" db="EMBL/GenBank/DDBJ databases">
        <title>Prjna785345.</title>
        <authorList>
            <person name="Rujirawat T."/>
            <person name="Krajaejun T."/>
        </authorList>
    </citation>
    <scope>NUCLEOTIDE SEQUENCE</scope>
    <source>
        <strain evidence="2">Pi057C3</strain>
    </source>
</reference>
<dbReference type="EMBL" id="JAKCXM010000004">
    <property type="protein sequence ID" value="KAJ0409406.1"/>
    <property type="molecule type" value="Genomic_DNA"/>
</dbReference>
<evidence type="ECO:0000256" key="1">
    <source>
        <dbReference type="SAM" id="MobiDB-lite"/>
    </source>
</evidence>
<evidence type="ECO:0000313" key="2">
    <source>
        <dbReference type="EMBL" id="KAJ0409406.1"/>
    </source>
</evidence>